<dbReference type="RefSeq" id="WP_345426193.1">
    <property type="nucleotide sequence ID" value="NZ_BAABGT010000100.1"/>
</dbReference>
<dbReference type="InterPro" id="IPR036812">
    <property type="entry name" value="NAD(P)_OxRdtase_dom_sf"/>
</dbReference>
<dbReference type="Proteomes" id="UP001501598">
    <property type="component" value="Unassembled WGS sequence"/>
</dbReference>
<dbReference type="SUPFAM" id="SSF51430">
    <property type="entry name" value="NAD(P)-linked oxidoreductase"/>
    <property type="match status" value="1"/>
</dbReference>
<gene>
    <name evidence="3" type="ORF">GCM10023175_60960</name>
</gene>
<keyword evidence="4" id="KW-1185">Reference proteome</keyword>
<dbReference type="InterPro" id="IPR023210">
    <property type="entry name" value="NADP_OxRdtase_dom"/>
</dbReference>
<accession>A0ABP8S343</accession>
<evidence type="ECO:0000259" key="2">
    <source>
        <dbReference type="Pfam" id="PF00248"/>
    </source>
</evidence>
<dbReference type="Pfam" id="PF00248">
    <property type="entry name" value="Aldo_ket_red"/>
    <property type="match status" value="1"/>
</dbReference>
<dbReference type="InterPro" id="IPR050523">
    <property type="entry name" value="AKR_Detox_Biosynth"/>
</dbReference>
<feature type="domain" description="NADP-dependent oxidoreductase" evidence="2">
    <location>
        <begin position="16"/>
        <end position="322"/>
    </location>
</feature>
<organism evidence="3 4">
    <name type="scientific">Pseudonocardia xishanensis</name>
    <dbReference type="NCBI Taxonomy" id="630995"/>
    <lineage>
        <taxon>Bacteria</taxon>
        <taxon>Bacillati</taxon>
        <taxon>Actinomycetota</taxon>
        <taxon>Actinomycetes</taxon>
        <taxon>Pseudonocardiales</taxon>
        <taxon>Pseudonocardiaceae</taxon>
        <taxon>Pseudonocardia</taxon>
    </lineage>
</organism>
<comment type="caution">
    <text evidence="3">The sequence shown here is derived from an EMBL/GenBank/DDBJ whole genome shotgun (WGS) entry which is preliminary data.</text>
</comment>
<dbReference type="PANTHER" id="PTHR43364">
    <property type="entry name" value="NADH-SPECIFIC METHYLGLYOXAL REDUCTASE-RELATED"/>
    <property type="match status" value="1"/>
</dbReference>
<sequence length="334" mass="35119">MEYATVGASQVEVSRVALGTATFGLSPREAEVAALVGLARDLGVTYFDTANSYGNQPGYAWPGVPRWQDRASSEELLGRALRGAGDEVVVASKVGEPLGEGRPASEWRGLLTREHVEEQLALSRRRLGRERIDLYYAHLPDPRTPLEETVSVFSDLVDRGDIGCWGVSNYTGEQTAEVVATAAALGAHAPVVHQPHYNLADRSVEHDLVPVLQRARMGLAAYSPLGMGLLAGRAAAERRWAGHARWGGSGFSDDEIEAAGRFEAAAASIGLPASQAAIVWLLGRPAVTTVVVGATSAEHLQLACGAAAIGLDEAARAVLDAVDIGRGRADALGG</sequence>
<reference evidence="4" key="1">
    <citation type="journal article" date="2019" name="Int. J. Syst. Evol. Microbiol.">
        <title>The Global Catalogue of Microorganisms (GCM) 10K type strain sequencing project: providing services to taxonomists for standard genome sequencing and annotation.</title>
        <authorList>
            <consortium name="The Broad Institute Genomics Platform"/>
            <consortium name="The Broad Institute Genome Sequencing Center for Infectious Disease"/>
            <person name="Wu L."/>
            <person name="Ma J."/>
        </authorList>
    </citation>
    <scope>NUCLEOTIDE SEQUENCE [LARGE SCALE GENOMIC DNA]</scope>
    <source>
        <strain evidence="4">JCM 17906</strain>
    </source>
</reference>
<evidence type="ECO:0000313" key="4">
    <source>
        <dbReference type="Proteomes" id="UP001501598"/>
    </source>
</evidence>
<dbReference type="PANTHER" id="PTHR43364:SF4">
    <property type="entry name" value="NAD(P)-LINKED OXIDOREDUCTASE SUPERFAMILY PROTEIN"/>
    <property type="match status" value="1"/>
</dbReference>
<evidence type="ECO:0000313" key="3">
    <source>
        <dbReference type="EMBL" id="GAA4557175.1"/>
    </source>
</evidence>
<protein>
    <submittedName>
        <fullName evidence="3">Aldo/keto reductase</fullName>
    </submittedName>
</protein>
<dbReference type="Gene3D" id="3.20.20.100">
    <property type="entry name" value="NADP-dependent oxidoreductase domain"/>
    <property type="match status" value="1"/>
</dbReference>
<keyword evidence="1" id="KW-0560">Oxidoreductase</keyword>
<dbReference type="EMBL" id="BAABGT010000100">
    <property type="protein sequence ID" value="GAA4557175.1"/>
    <property type="molecule type" value="Genomic_DNA"/>
</dbReference>
<evidence type="ECO:0000256" key="1">
    <source>
        <dbReference type="ARBA" id="ARBA00023002"/>
    </source>
</evidence>
<name>A0ABP8S343_9PSEU</name>
<proteinExistence type="predicted"/>